<sequence>MTDSATVLEGDTAEIMRLHREFVDANGPLDSSYLRRRVTATPGELVWYNLNGHNYIGQDQIAGLWDMLSANMTAPALSTEIHDERVEVEGDVAWVTYLSRYQADFGAVGTYDGGMRSTEIWRRRDGKWEIVHTHFSAPAPAQTSGQ</sequence>
<dbReference type="KEGG" id="malv:MALV_28110"/>
<dbReference type="Pfam" id="PF13474">
    <property type="entry name" value="SnoaL_3"/>
    <property type="match status" value="1"/>
</dbReference>
<dbReference type="AlphaFoldDB" id="A0A6N4URL7"/>
<protein>
    <recommendedName>
        <fullName evidence="1">SnoaL-like domain-containing protein</fullName>
    </recommendedName>
</protein>
<name>A0A6N4URL7_9MYCO</name>
<dbReference type="InterPro" id="IPR037401">
    <property type="entry name" value="SnoaL-like"/>
</dbReference>
<evidence type="ECO:0000313" key="2">
    <source>
        <dbReference type="EMBL" id="BBX27686.1"/>
    </source>
</evidence>
<dbReference type="SUPFAM" id="SSF54427">
    <property type="entry name" value="NTF2-like"/>
    <property type="match status" value="1"/>
</dbReference>
<dbReference type="EMBL" id="AP022565">
    <property type="protein sequence ID" value="BBX27686.1"/>
    <property type="molecule type" value="Genomic_DNA"/>
</dbReference>
<gene>
    <name evidence="2" type="ORF">MALV_28110</name>
</gene>
<dbReference type="RefSeq" id="WP_163664845.1">
    <property type="nucleotide sequence ID" value="NZ_AP022565.1"/>
</dbReference>
<proteinExistence type="predicted"/>
<dbReference type="Proteomes" id="UP000466906">
    <property type="component" value="Chromosome"/>
</dbReference>
<accession>A0A6N4URL7</accession>
<feature type="domain" description="SnoaL-like" evidence="1">
    <location>
        <begin position="53"/>
        <end position="140"/>
    </location>
</feature>
<reference evidence="2 3" key="1">
    <citation type="journal article" date="2019" name="Emerg. Microbes Infect.">
        <title>Comprehensive subspecies identification of 175 nontuberculous mycobacteria species based on 7547 genomic profiles.</title>
        <authorList>
            <person name="Matsumoto Y."/>
            <person name="Kinjo T."/>
            <person name="Motooka D."/>
            <person name="Nabeya D."/>
            <person name="Jung N."/>
            <person name="Uechi K."/>
            <person name="Horii T."/>
            <person name="Iida T."/>
            <person name="Fujita J."/>
            <person name="Nakamura S."/>
        </authorList>
    </citation>
    <scope>NUCLEOTIDE SEQUENCE [LARGE SCALE GENOMIC DNA]</scope>
    <source>
        <strain evidence="2 3">JCM 12272</strain>
    </source>
</reference>
<evidence type="ECO:0000259" key="1">
    <source>
        <dbReference type="Pfam" id="PF13474"/>
    </source>
</evidence>
<dbReference type="InterPro" id="IPR032710">
    <property type="entry name" value="NTF2-like_dom_sf"/>
</dbReference>
<dbReference type="Gene3D" id="3.10.450.50">
    <property type="match status" value="1"/>
</dbReference>
<evidence type="ECO:0000313" key="3">
    <source>
        <dbReference type="Proteomes" id="UP000466906"/>
    </source>
</evidence>
<organism evidence="2 3">
    <name type="scientific">Mycolicibacterium alvei</name>
    <dbReference type="NCBI Taxonomy" id="67081"/>
    <lineage>
        <taxon>Bacteria</taxon>
        <taxon>Bacillati</taxon>
        <taxon>Actinomycetota</taxon>
        <taxon>Actinomycetes</taxon>
        <taxon>Mycobacteriales</taxon>
        <taxon>Mycobacteriaceae</taxon>
        <taxon>Mycolicibacterium</taxon>
    </lineage>
</organism>
<keyword evidence="3" id="KW-1185">Reference proteome</keyword>